<evidence type="ECO:0000313" key="3">
    <source>
        <dbReference type="Proteomes" id="UP001163846"/>
    </source>
</evidence>
<evidence type="ECO:0000313" key="2">
    <source>
        <dbReference type="EMBL" id="KAJ3831757.1"/>
    </source>
</evidence>
<proteinExistence type="predicted"/>
<gene>
    <name evidence="2" type="ORF">F5878DRAFT_673068</name>
</gene>
<dbReference type="Proteomes" id="UP001163846">
    <property type="component" value="Unassembled WGS sequence"/>
</dbReference>
<feature type="region of interest" description="Disordered" evidence="1">
    <location>
        <begin position="133"/>
        <end position="177"/>
    </location>
</feature>
<evidence type="ECO:0000256" key="1">
    <source>
        <dbReference type="SAM" id="MobiDB-lite"/>
    </source>
</evidence>
<accession>A0AA38NW89</accession>
<keyword evidence="3" id="KW-1185">Reference proteome</keyword>
<feature type="compositionally biased region" description="Polar residues" evidence="1">
    <location>
        <begin position="137"/>
        <end position="147"/>
    </location>
</feature>
<dbReference type="AlphaFoldDB" id="A0AA38NW89"/>
<name>A0AA38NW89_9AGAR</name>
<dbReference type="EMBL" id="MU807253">
    <property type="protein sequence ID" value="KAJ3831757.1"/>
    <property type="molecule type" value="Genomic_DNA"/>
</dbReference>
<reference evidence="2" key="1">
    <citation type="submission" date="2022-08" db="EMBL/GenBank/DDBJ databases">
        <authorList>
            <consortium name="DOE Joint Genome Institute"/>
            <person name="Min B."/>
            <person name="Riley R."/>
            <person name="Sierra-Patev S."/>
            <person name="Naranjo-Ortiz M."/>
            <person name="Looney B."/>
            <person name="Konkel Z."/>
            <person name="Slot J.C."/>
            <person name="Sakamoto Y."/>
            <person name="Steenwyk J.L."/>
            <person name="Rokas A."/>
            <person name="Carro J."/>
            <person name="Camarero S."/>
            <person name="Ferreira P."/>
            <person name="Molpeceres G."/>
            <person name="Ruiz-Duenas F.J."/>
            <person name="Serrano A."/>
            <person name="Henrissat B."/>
            <person name="Drula E."/>
            <person name="Hughes K.W."/>
            <person name="Mata J.L."/>
            <person name="Ishikawa N.K."/>
            <person name="Vargas-Isla R."/>
            <person name="Ushijima S."/>
            <person name="Smith C.A."/>
            <person name="Ahrendt S."/>
            <person name="Andreopoulos W."/>
            <person name="He G."/>
            <person name="Labutti K."/>
            <person name="Lipzen A."/>
            <person name="Ng V."/>
            <person name="Sandor L."/>
            <person name="Barry K."/>
            <person name="Martinez A.T."/>
            <person name="Xiao Y."/>
            <person name="Gibbons J.G."/>
            <person name="Terashima K."/>
            <person name="Hibbett D.S."/>
            <person name="Grigoriev I.V."/>
        </authorList>
    </citation>
    <scope>NUCLEOTIDE SEQUENCE</scope>
    <source>
        <strain evidence="2">TFB9207</strain>
    </source>
</reference>
<organism evidence="2 3">
    <name type="scientific">Lentinula raphanica</name>
    <dbReference type="NCBI Taxonomy" id="153919"/>
    <lineage>
        <taxon>Eukaryota</taxon>
        <taxon>Fungi</taxon>
        <taxon>Dikarya</taxon>
        <taxon>Basidiomycota</taxon>
        <taxon>Agaricomycotina</taxon>
        <taxon>Agaricomycetes</taxon>
        <taxon>Agaricomycetidae</taxon>
        <taxon>Agaricales</taxon>
        <taxon>Marasmiineae</taxon>
        <taxon>Omphalotaceae</taxon>
        <taxon>Lentinula</taxon>
    </lineage>
</organism>
<comment type="caution">
    <text evidence="2">The sequence shown here is derived from an EMBL/GenBank/DDBJ whole genome shotgun (WGS) entry which is preliminary data.</text>
</comment>
<feature type="region of interest" description="Disordered" evidence="1">
    <location>
        <begin position="260"/>
        <end position="286"/>
    </location>
</feature>
<sequence>MAPNFEYHNLPISLEADFANWCVDAEYWAARVSDDKSLAWQGAKYSSSRDKVEFTTSNKTIFLNDVRCAYTHLLIRVSRDAACMNKEYLRAYDSLAEELLSAVNAYRTIRDEIPKQFPKLSEEGGKNAEILREDQGRQGSPAVSTRGPSVPPADPEGPSKSKSKGKEVATDPADPAVSDADAKFMAEVDADLAEHGPSPPKGPRGAFANHLQGRGLPMRGHFRSPREQRLDMQESLHMGASVPRYDPPPRRAELIIDHIIGEEDRGSDSSSSYQTLYSFQKQEEIP</sequence>
<protein>
    <submittedName>
        <fullName evidence="2">Uncharacterized protein</fullName>
    </submittedName>
</protein>